<dbReference type="GO" id="GO:0047436">
    <property type="term" value="F:arylmalonate decarboxylase activity"/>
    <property type="evidence" value="ECO:0007669"/>
    <property type="project" value="UniProtKB-EC"/>
</dbReference>
<keyword evidence="1" id="KW-0456">Lyase</keyword>
<protein>
    <submittedName>
        <fullName evidence="1">Arylmalonate decarboxylase</fullName>
        <ecNumber evidence="1">4.1.1.76</ecNumber>
    </submittedName>
</protein>
<dbReference type="Pfam" id="PF17645">
    <property type="entry name" value="Amdase"/>
    <property type="match status" value="1"/>
</dbReference>
<proteinExistence type="predicted"/>
<organism evidence="1 2">
    <name type="scientific">Roseovarius halotolerans</name>
    <dbReference type="NCBI Taxonomy" id="505353"/>
    <lineage>
        <taxon>Bacteria</taxon>
        <taxon>Pseudomonadati</taxon>
        <taxon>Pseudomonadota</taxon>
        <taxon>Alphaproteobacteria</taxon>
        <taxon>Rhodobacterales</taxon>
        <taxon>Roseobacteraceae</taxon>
        <taxon>Roseovarius</taxon>
    </lineage>
</organism>
<dbReference type="PANTHER" id="PTHR40267">
    <property type="entry name" value="BLR3294 PROTEIN"/>
    <property type="match status" value="1"/>
</dbReference>
<dbReference type="PANTHER" id="PTHR40267:SF1">
    <property type="entry name" value="BLR3294 PROTEIN"/>
    <property type="match status" value="1"/>
</dbReference>
<dbReference type="InterPro" id="IPR026286">
    <property type="entry name" value="MaiA/AMDase"/>
</dbReference>
<dbReference type="PIRSF" id="PIRSF015736">
    <property type="entry name" value="MI"/>
    <property type="match status" value="1"/>
</dbReference>
<gene>
    <name evidence="1" type="ORF">ROH8110_00023</name>
</gene>
<keyword evidence="2" id="KW-1185">Reference proteome</keyword>
<dbReference type="RefSeq" id="WP_085815779.1">
    <property type="nucleotide sequence ID" value="NZ_FWFU01000001.1"/>
</dbReference>
<accession>A0A1X6Y4W1</accession>
<name>A0A1X6Y4W1_9RHOB</name>
<evidence type="ECO:0000313" key="2">
    <source>
        <dbReference type="Proteomes" id="UP000193207"/>
    </source>
</evidence>
<dbReference type="EC" id="4.1.1.76" evidence="1"/>
<dbReference type="AlphaFoldDB" id="A0A1X6Y4W1"/>
<evidence type="ECO:0000313" key="1">
    <source>
        <dbReference type="EMBL" id="SLN10605.1"/>
    </source>
</evidence>
<reference evidence="1 2" key="1">
    <citation type="submission" date="2017-03" db="EMBL/GenBank/DDBJ databases">
        <authorList>
            <person name="Afonso C.L."/>
            <person name="Miller P.J."/>
            <person name="Scott M.A."/>
            <person name="Spackman E."/>
            <person name="Goraichik I."/>
            <person name="Dimitrov K.M."/>
            <person name="Suarez D.L."/>
            <person name="Swayne D.E."/>
        </authorList>
    </citation>
    <scope>NUCLEOTIDE SEQUENCE [LARGE SCALE GENOMIC DNA]</scope>
    <source>
        <strain evidence="1 2">CECT 8110</strain>
    </source>
</reference>
<dbReference type="EMBL" id="FWFU01000001">
    <property type="protein sequence ID" value="SLN10605.1"/>
    <property type="molecule type" value="Genomic_DNA"/>
</dbReference>
<dbReference type="InterPro" id="IPR053714">
    <property type="entry name" value="Iso_Racemase_Enz_sf"/>
</dbReference>
<dbReference type="Proteomes" id="UP000193207">
    <property type="component" value="Unassembled WGS sequence"/>
</dbReference>
<sequence length="254" mass="27697">MCMHLSQNVDLTEAFGRGRHYRAKIGFVLLATEQTIEDDMMRLCPEGVGMHFTRAFIPDTITLAAFDAHAGDLARAAATLLPDGSLDVICYACTSGSLVIGESRVMRELAIGAPDAKATSLITAVMRALRALGAQKIVVATPYLDEINQAEVRYMQAAGFEVLDIQGLNLERDSDMIRLRPGFIAEFAARVDQPDADALFISCGALRSLEIVDALEQRLGKPVICSNQAMIWDVLRLAGIDDRIAGHGRLLREH</sequence>
<dbReference type="Gene3D" id="3.40.50.12500">
    <property type="match status" value="1"/>
</dbReference>